<evidence type="ECO:0000256" key="9">
    <source>
        <dbReference type="ARBA" id="ARBA00040442"/>
    </source>
</evidence>
<dbReference type="GO" id="GO:0008270">
    <property type="term" value="F:zinc ion binding"/>
    <property type="evidence" value="ECO:0007669"/>
    <property type="project" value="UniProtKB-KW"/>
</dbReference>
<keyword evidence="5" id="KW-0862">Zinc</keyword>
<dbReference type="PANTHER" id="PTHR24404:SF55">
    <property type="entry name" value="ZINC FINGER PROTEIN PEGASUS"/>
    <property type="match status" value="1"/>
</dbReference>
<evidence type="ECO:0000256" key="5">
    <source>
        <dbReference type="ARBA" id="ARBA00022833"/>
    </source>
</evidence>
<evidence type="ECO:0000256" key="10">
    <source>
        <dbReference type="ARBA" id="ARBA00043251"/>
    </source>
</evidence>
<dbReference type="PANTHER" id="PTHR24404">
    <property type="entry name" value="ZINC FINGER PROTEIN"/>
    <property type="match status" value="1"/>
</dbReference>
<dbReference type="AlphaFoldDB" id="A0A6F9DFR4"/>
<evidence type="ECO:0000256" key="6">
    <source>
        <dbReference type="ARBA" id="ARBA00023125"/>
    </source>
</evidence>
<name>A0A6F9DFR4_9ASCI</name>
<dbReference type="EMBL" id="LR785964">
    <property type="protein sequence ID" value="CAB3255960.1"/>
    <property type="molecule type" value="mRNA"/>
</dbReference>
<feature type="domain" description="C2H2-type" evidence="13">
    <location>
        <begin position="56"/>
        <end position="84"/>
    </location>
</feature>
<evidence type="ECO:0000313" key="14">
    <source>
        <dbReference type="EMBL" id="CAB3255960.1"/>
    </source>
</evidence>
<evidence type="ECO:0000256" key="8">
    <source>
        <dbReference type="ARBA" id="ARBA00038390"/>
    </source>
</evidence>
<evidence type="ECO:0000259" key="13">
    <source>
        <dbReference type="PROSITE" id="PS50157"/>
    </source>
</evidence>
<dbReference type="PROSITE" id="PS00028">
    <property type="entry name" value="ZINC_FINGER_C2H2_1"/>
    <property type="match status" value="2"/>
</dbReference>
<evidence type="ECO:0000256" key="11">
    <source>
        <dbReference type="PROSITE-ProRule" id="PRU00042"/>
    </source>
</evidence>
<accession>A0A6F9DFR4</accession>
<dbReference type="GO" id="GO:0006357">
    <property type="term" value="P:regulation of transcription by RNA polymerase II"/>
    <property type="evidence" value="ECO:0007669"/>
    <property type="project" value="TreeGrafter"/>
</dbReference>
<organism evidence="14">
    <name type="scientific">Phallusia mammillata</name>
    <dbReference type="NCBI Taxonomy" id="59560"/>
    <lineage>
        <taxon>Eukaryota</taxon>
        <taxon>Metazoa</taxon>
        <taxon>Chordata</taxon>
        <taxon>Tunicata</taxon>
        <taxon>Ascidiacea</taxon>
        <taxon>Phlebobranchia</taxon>
        <taxon>Ascidiidae</taxon>
        <taxon>Phallusia</taxon>
    </lineage>
</organism>
<keyword evidence="3" id="KW-0677">Repeat</keyword>
<evidence type="ECO:0000256" key="7">
    <source>
        <dbReference type="ARBA" id="ARBA00023242"/>
    </source>
</evidence>
<evidence type="ECO:0000256" key="1">
    <source>
        <dbReference type="ARBA" id="ARBA00004123"/>
    </source>
</evidence>
<dbReference type="InterPro" id="IPR013087">
    <property type="entry name" value="Znf_C2H2_type"/>
</dbReference>
<reference evidence="14" key="1">
    <citation type="submission" date="2020-04" db="EMBL/GenBank/DDBJ databases">
        <authorList>
            <person name="Neveu A P."/>
        </authorList>
    </citation>
    <scope>NUCLEOTIDE SEQUENCE</scope>
    <source>
        <tissue evidence="14">Whole embryo</tissue>
    </source>
</reference>
<dbReference type="FunFam" id="3.30.160.60:FF:000653">
    <property type="entry name" value="Zinc finger protein Pegasus"/>
    <property type="match status" value="1"/>
</dbReference>
<dbReference type="SMART" id="SM00355">
    <property type="entry name" value="ZnF_C2H2"/>
    <property type="match status" value="4"/>
</dbReference>
<dbReference type="GO" id="GO:0003700">
    <property type="term" value="F:DNA-binding transcription factor activity"/>
    <property type="evidence" value="ECO:0007669"/>
    <property type="project" value="TreeGrafter"/>
</dbReference>
<proteinExistence type="evidence at transcript level"/>
<feature type="region of interest" description="Disordered" evidence="12">
    <location>
        <begin position="246"/>
        <end position="303"/>
    </location>
</feature>
<feature type="compositionally biased region" description="Low complexity" evidence="12">
    <location>
        <begin position="293"/>
        <end position="303"/>
    </location>
</feature>
<dbReference type="SUPFAM" id="SSF57667">
    <property type="entry name" value="beta-beta-alpha zinc fingers"/>
    <property type="match status" value="2"/>
</dbReference>
<comment type="similarity">
    <text evidence="8">Belongs to the Ikaros C2H2-type zinc-finger protein family.</text>
</comment>
<dbReference type="Gene3D" id="3.30.160.60">
    <property type="entry name" value="Classic Zinc Finger"/>
    <property type="match status" value="3"/>
</dbReference>
<feature type="domain" description="C2H2-type" evidence="13">
    <location>
        <begin position="333"/>
        <end position="360"/>
    </location>
</feature>
<evidence type="ECO:0000256" key="2">
    <source>
        <dbReference type="ARBA" id="ARBA00022723"/>
    </source>
</evidence>
<evidence type="ECO:0000256" key="4">
    <source>
        <dbReference type="ARBA" id="ARBA00022771"/>
    </source>
</evidence>
<dbReference type="Pfam" id="PF00096">
    <property type="entry name" value="zf-C2H2"/>
    <property type="match status" value="2"/>
</dbReference>
<dbReference type="GO" id="GO:0000978">
    <property type="term" value="F:RNA polymerase II cis-regulatory region sequence-specific DNA binding"/>
    <property type="evidence" value="ECO:0007669"/>
    <property type="project" value="TreeGrafter"/>
</dbReference>
<dbReference type="PROSITE" id="PS50157">
    <property type="entry name" value="ZINC_FINGER_C2H2_2"/>
    <property type="match status" value="3"/>
</dbReference>
<feature type="domain" description="C2H2-type" evidence="13">
    <location>
        <begin position="28"/>
        <end position="55"/>
    </location>
</feature>
<evidence type="ECO:0000256" key="12">
    <source>
        <dbReference type="SAM" id="MobiDB-lite"/>
    </source>
</evidence>
<gene>
    <name evidence="14" type="primary">Ikzf5-004</name>
</gene>
<dbReference type="GO" id="GO:0005634">
    <property type="term" value="C:nucleus"/>
    <property type="evidence" value="ECO:0007669"/>
    <property type="project" value="UniProtKB-SubCell"/>
</dbReference>
<comment type="subcellular location">
    <subcellularLocation>
        <location evidence="1">Nucleus</location>
    </subcellularLocation>
</comment>
<protein>
    <recommendedName>
        <fullName evidence="9">Zinc finger protein Pegasus</fullName>
    </recommendedName>
    <alternativeName>
        <fullName evidence="10">Ikaros family zinc finger protein 5</fullName>
    </alternativeName>
</protein>
<dbReference type="InterPro" id="IPR050589">
    <property type="entry name" value="Ikaros_C2H2-ZF"/>
</dbReference>
<keyword evidence="2" id="KW-0479">Metal-binding</keyword>
<keyword evidence="4 11" id="KW-0863">Zinc-finger</keyword>
<keyword evidence="6" id="KW-0238">DNA-binding</keyword>
<sequence>MTEPSRDIQITSIQSAVSSDDGEIKRLYQCLKCSFSSYYPGNLRVHMRRHTGEKPFHCEFCGRAFSDKSNLNSHRKRKHSAPSRLSLLKGTIQRMPIHRIYNGRVNGTGKINSAKLLPRRGGVVSSSNTANELPISSSNWKQVQSTFVAAPGMQPKQNTTCKFSHGTVFPTTENHKRMDKATYESVEQPLQRRSIDNIQTIDDLTNLQATTSDSVDEQDAFLEMPIIHHSNKSHHNDMSLATSTSFTVSSNPQHIPLYQSSKDRNRVIPVPTMSSQSLTPVSPPQYRSARTNSASSDDQSSGSFAHSSSVLSISKETSFQDGIVTTNQDIKEFDCNHCLISFQDYVMFTVHMGCHGFDNPFRCNVCGTDCKDKLTFACHFARGQHETH</sequence>
<keyword evidence="7" id="KW-0539">Nucleus</keyword>
<evidence type="ECO:0000256" key="3">
    <source>
        <dbReference type="ARBA" id="ARBA00022737"/>
    </source>
</evidence>
<dbReference type="InterPro" id="IPR036236">
    <property type="entry name" value="Znf_C2H2_sf"/>
</dbReference>